<feature type="compositionally biased region" description="Low complexity" evidence="3">
    <location>
        <begin position="751"/>
        <end position="767"/>
    </location>
</feature>
<dbReference type="PANTHER" id="PTHR46910:SF5">
    <property type="entry name" value="ZN(II)2CYS6 TRANSCRIPTION FACTOR (EUROFUNG)"/>
    <property type="match status" value="1"/>
</dbReference>
<dbReference type="Gene3D" id="4.10.240.10">
    <property type="entry name" value="Zn(2)-C6 fungal-type DNA-binding domain"/>
    <property type="match status" value="1"/>
</dbReference>
<dbReference type="Pfam" id="PF04082">
    <property type="entry name" value="Fungal_trans"/>
    <property type="match status" value="1"/>
</dbReference>
<feature type="compositionally biased region" description="Polar residues" evidence="3">
    <location>
        <begin position="50"/>
        <end position="65"/>
    </location>
</feature>
<feature type="region of interest" description="Disordered" evidence="3">
    <location>
        <begin position="637"/>
        <end position="767"/>
    </location>
</feature>
<evidence type="ECO:0000256" key="2">
    <source>
        <dbReference type="ARBA" id="ARBA00023242"/>
    </source>
</evidence>
<feature type="compositionally biased region" description="Low complexity" evidence="3">
    <location>
        <begin position="693"/>
        <end position="714"/>
    </location>
</feature>
<dbReference type="EMBL" id="JAGTJR010000016">
    <property type="protein sequence ID" value="KAH7047346.1"/>
    <property type="molecule type" value="Genomic_DNA"/>
</dbReference>
<name>A0ABQ8G7I0_9PEZI</name>
<proteinExistence type="predicted"/>
<evidence type="ECO:0000313" key="6">
    <source>
        <dbReference type="Proteomes" id="UP000774617"/>
    </source>
</evidence>
<dbReference type="SMART" id="SM00906">
    <property type="entry name" value="Fungal_trans"/>
    <property type="match status" value="1"/>
</dbReference>
<feature type="compositionally biased region" description="Basic and acidic residues" evidence="3">
    <location>
        <begin position="100"/>
        <end position="111"/>
    </location>
</feature>
<sequence>MASMSSATPQSEATNPACDLCHSRKVKCDRNNPCGNCLDANVSCKRVRSKQPQPRTKPSQKPTQEQVKRLTDRVAYLEDLVQSDDMSRRVSTAHSAGSVDSHRATSREKDQATTPSSVRLTASEPDALRKRSRSVGSKDETSKKRRLEAAFSPLESIRPMSTPQSPSTVEAQSYIQQELEAARDLSSTRRTVLRSIGELINQLHGRVKVNIGARPGFNCSGTILQDIDYPPIEFLYWMLREIRSNSLGFHVSYFFKHVSTRSLEKMGIALVHQQEDQETLLLYSICVNSLAAKFLNTIISEESDAEMSHEIRTAMAKYTASAELAMSRIPLLASPSLTLLQALLCSAFICQGQGDTAACWSFTSAACKTCMDLGLHTGRGNFYDPQTEDNELYYCFVWCYMLDKSFSMNLSRRTCLLDTDLIKPTESIWVHAPVNLLTIYLELARIQSVVVFDLNHRAPAEDSTDQYQKSALTGKLIQQMQDFKKELDGMRKLPERFRGLYMESELQALEFSYWSVMTAIRRCERASRDSKTSVGENCLEAARSAILSLRLLQRSQPLSNGGTKMSFVNWTLLFYPLTPFFCLFCNVVATSNRSDFTLMKSMADELSELAARSASIERLHRLFTVFLSLAEPLLDEDVDEGDATPSRHRSGHRRQRNSHGQALDMYMKLKESGDKPSSTNVISTRSRKQKKLTSNPLSSTSHSSATATTQQQQQQPPPWDIAPYTSTFHLSDLATPAPSTTNNSGGGGVLATSTISPSPAPSSLSHASVAPGSYAMNFSLPPEATAPPGCADVPFWELFDVQPSLDWLDVDLGEVVREGDGLGGGGGGMLGDR</sequence>
<evidence type="ECO:0000259" key="4">
    <source>
        <dbReference type="PROSITE" id="PS50048"/>
    </source>
</evidence>
<dbReference type="Pfam" id="PF00172">
    <property type="entry name" value="Zn_clus"/>
    <property type="match status" value="1"/>
</dbReference>
<gene>
    <name evidence="5" type="ORF">B0J12DRAFT_118795</name>
</gene>
<evidence type="ECO:0000256" key="3">
    <source>
        <dbReference type="SAM" id="MobiDB-lite"/>
    </source>
</evidence>
<dbReference type="PROSITE" id="PS50048">
    <property type="entry name" value="ZN2_CY6_FUNGAL_2"/>
    <property type="match status" value="1"/>
</dbReference>
<dbReference type="InterPro" id="IPR036864">
    <property type="entry name" value="Zn2-C6_fun-type_DNA-bd_sf"/>
</dbReference>
<keyword evidence="6" id="KW-1185">Reference proteome</keyword>
<organism evidence="5 6">
    <name type="scientific">Macrophomina phaseolina</name>
    <dbReference type="NCBI Taxonomy" id="35725"/>
    <lineage>
        <taxon>Eukaryota</taxon>
        <taxon>Fungi</taxon>
        <taxon>Dikarya</taxon>
        <taxon>Ascomycota</taxon>
        <taxon>Pezizomycotina</taxon>
        <taxon>Dothideomycetes</taxon>
        <taxon>Dothideomycetes incertae sedis</taxon>
        <taxon>Botryosphaeriales</taxon>
        <taxon>Botryosphaeriaceae</taxon>
        <taxon>Macrophomina</taxon>
    </lineage>
</organism>
<feature type="compositionally biased region" description="Polar residues" evidence="3">
    <location>
        <begin position="159"/>
        <end position="171"/>
    </location>
</feature>
<protein>
    <recommendedName>
        <fullName evidence="4">Zn(2)-C6 fungal-type domain-containing protein</fullName>
    </recommendedName>
</protein>
<keyword evidence="1" id="KW-0479">Metal-binding</keyword>
<dbReference type="InterPro" id="IPR001138">
    <property type="entry name" value="Zn2Cys6_DnaBD"/>
</dbReference>
<comment type="caution">
    <text evidence="5">The sequence shown here is derived from an EMBL/GenBank/DDBJ whole genome shotgun (WGS) entry which is preliminary data.</text>
</comment>
<feature type="domain" description="Zn(2)-C6 fungal-type" evidence="4">
    <location>
        <begin position="17"/>
        <end position="46"/>
    </location>
</feature>
<dbReference type="CDD" id="cd00067">
    <property type="entry name" value="GAL4"/>
    <property type="match status" value="1"/>
</dbReference>
<feature type="region of interest" description="Disordered" evidence="3">
    <location>
        <begin position="85"/>
        <end position="171"/>
    </location>
</feature>
<dbReference type="SMART" id="SM00066">
    <property type="entry name" value="GAL4"/>
    <property type="match status" value="1"/>
</dbReference>
<dbReference type="SUPFAM" id="SSF57701">
    <property type="entry name" value="Zn2/Cys6 DNA-binding domain"/>
    <property type="match status" value="1"/>
</dbReference>
<accession>A0ABQ8G7I0</accession>
<dbReference type="CDD" id="cd12148">
    <property type="entry name" value="fungal_TF_MHR"/>
    <property type="match status" value="1"/>
</dbReference>
<keyword evidence="2" id="KW-0539">Nucleus</keyword>
<dbReference type="InterPro" id="IPR050987">
    <property type="entry name" value="AtrR-like"/>
</dbReference>
<reference evidence="5 6" key="1">
    <citation type="journal article" date="2021" name="Nat. Commun.">
        <title>Genetic determinants of endophytism in the Arabidopsis root mycobiome.</title>
        <authorList>
            <person name="Mesny F."/>
            <person name="Miyauchi S."/>
            <person name="Thiergart T."/>
            <person name="Pickel B."/>
            <person name="Atanasova L."/>
            <person name="Karlsson M."/>
            <person name="Huettel B."/>
            <person name="Barry K.W."/>
            <person name="Haridas S."/>
            <person name="Chen C."/>
            <person name="Bauer D."/>
            <person name="Andreopoulos W."/>
            <person name="Pangilinan J."/>
            <person name="LaButti K."/>
            <person name="Riley R."/>
            <person name="Lipzen A."/>
            <person name="Clum A."/>
            <person name="Drula E."/>
            <person name="Henrissat B."/>
            <person name="Kohler A."/>
            <person name="Grigoriev I.V."/>
            <person name="Martin F.M."/>
            <person name="Hacquard S."/>
        </authorList>
    </citation>
    <scope>NUCLEOTIDE SEQUENCE [LARGE SCALE GENOMIC DNA]</scope>
    <source>
        <strain evidence="5 6">MPI-SDFR-AT-0080</strain>
    </source>
</reference>
<feature type="compositionally biased region" description="Basic residues" evidence="3">
    <location>
        <begin position="646"/>
        <end position="657"/>
    </location>
</feature>
<dbReference type="PROSITE" id="PS00463">
    <property type="entry name" value="ZN2_CY6_FUNGAL_1"/>
    <property type="match status" value="1"/>
</dbReference>
<feature type="region of interest" description="Disordered" evidence="3">
    <location>
        <begin position="45"/>
        <end position="69"/>
    </location>
</feature>
<evidence type="ECO:0000256" key="1">
    <source>
        <dbReference type="ARBA" id="ARBA00022723"/>
    </source>
</evidence>
<dbReference type="PANTHER" id="PTHR46910">
    <property type="entry name" value="TRANSCRIPTION FACTOR PDR1"/>
    <property type="match status" value="1"/>
</dbReference>
<evidence type="ECO:0000313" key="5">
    <source>
        <dbReference type="EMBL" id="KAH7047346.1"/>
    </source>
</evidence>
<dbReference type="Proteomes" id="UP000774617">
    <property type="component" value="Unassembled WGS sequence"/>
</dbReference>
<feature type="compositionally biased region" description="Polar residues" evidence="3">
    <location>
        <begin position="675"/>
        <end position="684"/>
    </location>
</feature>
<dbReference type="InterPro" id="IPR007219">
    <property type="entry name" value="XnlR_reg_dom"/>
</dbReference>